<dbReference type="PANTHER" id="PTHR10795">
    <property type="entry name" value="PROPROTEIN CONVERTASE SUBTILISIN/KEXIN"/>
    <property type="match status" value="1"/>
</dbReference>
<keyword evidence="5" id="KW-0732">Signal</keyword>
<dbReference type="InterPro" id="IPR041469">
    <property type="entry name" value="Subtilisin-like_FN3"/>
</dbReference>
<comment type="subcellular location">
    <subcellularLocation>
        <location evidence="1">Secreted</location>
    </subcellularLocation>
</comment>
<evidence type="ECO:0000256" key="1">
    <source>
        <dbReference type="ARBA" id="ARBA00004613"/>
    </source>
</evidence>
<dbReference type="Gene3D" id="3.30.70.80">
    <property type="entry name" value="Peptidase S8 propeptide/proteinase inhibitor I9"/>
    <property type="match status" value="1"/>
</dbReference>
<keyword evidence="14" id="KW-1185">Reference proteome</keyword>
<dbReference type="EMBL" id="WOCE01000010">
    <property type="protein sequence ID" value="KAE9606291.1"/>
    <property type="molecule type" value="Genomic_DNA"/>
</dbReference>
<feature type="domain" description="Peptidase S8/S53" evidence="10">
    <location>
        <begin position="130"/>
        <end position="568"/>
    </location>
</feature>
<dbReference type="SUPFAM" id="SSF52743">
    <property type="entry name" value="Subtilisin-like"/>
    <property type="match status" value="1"/>
</dbReference>
<evidence type="ECO:0000256" key="2">
    <source>
        <dbReference type="ARBA" id="ARBA00011073"/>
    </source>
</evidence>
<evidence type="ECO:0000256" key="7">
    <source>
        <dbReference type="ARBA" id="ARBA00022825"/>
    </source>
</evidence>
<feature type="domain" description="Inhibitor I9" evidence="11">
    <location>
        <begin position="31"/>
        <end position="108"/>
    </location>
</feature>
<sequence>MANWKFVLFCMFVILGTNNVLVSGANDDRKVHIIYMGSLPKEDYSLASHHLNMLQQVIDDDFAENFLVTSYKRSFNGFAANLTDKEVENIGRMEGVVSVFESKKLELHTTRSWDFLGFQETTKTSPTESDMIIGVFDSGVWPESDSFNDEGFGPAPKKWKGTCAGGTNFTCNNKIIGARYYSKNNDSSGSARDTVGHGSHTASTAAGNKVKGTSFFGIAEGTARGGVPSARIAVYKVCDRSYCGDAQILAAFDDAIADGVDIVTISLGGDPKTNFTDDSIAIGSFHAMEKGILTLNSGGNSGPLRSSTPSLAPWLFSVAASSTDRRIIDKISLGNGVTLTGQSVNTFTSNGTKFPLITGRKASTPDCPIPSQCLPHCLDPTKVEGKIVICSSSIGYETGLLSGASGTIVDGIDGNISYVVPYPALALDSDTIDILYKYYTSTTSPQAEILRSEVVNDTNAPAVTDFSSRGPNSILPEIMKPDISAPGLDILAAYPPNVPPSESGADKRSSKFTFQSGTSMACPHVAGVAAYVKSFHPDWSPAAIKSSIMTTSTPMKGTEDKEFAYGSGQVNPIKAINPGLIFDLSKDDYVNLLCIIGYDTPNIRKISGDNTSCPSSTPQRSTVKDFNYPALAFHAQPNQPFVVNFTRTVTNVGFANSTYKVSVPTSSDLNVTVVPQVISFKSLNEKQSFVVNVVGGKFPQESVVSSSLEWTDGTHNVRSPIVVDVSQPEERSHFM</sequence>
<dbReference type="GO" id="GO:0004252">
    <property type="term" value="F:serine-type endopeptidase activity"/>
    <property type="evidence" value="ECO:0007669"/>
    <property type="project" value="UniProtKB-UniRule"/>
</dbReference>
<dbReference type="InterPro" id="IPR045051">
    <property type="entry name" value="SBT"/>
</dbReference>
<evidence type="ECO:0000259" key="11">
    <source>
        <dbReference type="Pfam" id="PF05922"/>
    </source>
</evidence>
<dbReference type="InterPro" id="IPR034197">
    <property type="entry name" value="Peptidases_S8_3"/>
</dbReference>
<dbReference type="FunFam" id="3.40.50.200:FF:000006">
    <property type="entry name" value="Subtilisin-like protease SBT1.5"/>
    <property type="match status" value="1"/>
</dbReference>
<keyword evidence="6 9" id="KW-0378">Hydrolase</keyword>
<dbReference type="Pfam" id="PF00082">
    <property type="entry name" value="Peptidase_S8"/>
    <property type="match status" value="1"/>
</dbReference>
<evidence type="ECO:0000313" key="14">
    <source>
        <dbReference type="Proteomes" id="UP000447434"/>
    </source>
</evidence>
<evidence type="ECO:0000256" key="6">
    <source>
        <dbReference type="ARBA" id="ARBA00022801"/>
    </source>
</evidence>
<evidence type="ECO:0000256" key="3">
    <source>
        <dbReference type="ARBA" id="ARBA00022525"/>
    </source>
</evidence>
<evidence type="ECO:0000259" key="10">
    <source>
        <dbReference type="Pfam" id="PF00082"/>
    </source>
</evidence>
<dbReference type="GO" id="GO:0006508">
    <property type="term" value="P:proteolysis"/>
    <property type="evidence" value="ECO:0007669"/>
    <property type="project" value="UniProtKB-KW"/>
</dbReference>
<dbReference type="InterPro" id="IPR023828">
    <property type="entry name" value="Peptidase_S8_Ser-AS"/>
</dbReference>
<dbReference type="AlphaFoldDB" id="A0A6A4PXJ2"/>
<name>A0A6A4PXJ2_LUPAL</name>
<protein>
    <submittedName>
        <fullName evidence="13">Putative cucumisin</fullName>
    </submittedName>
</protein>
<dbReference type="GO" id="GO:0009610">
    <property type="term" value="P:response to symbiotic fungus"/>
    <property type="evidence" value="ECO:0007669"/>
    <property type="project" value="UniProtKB-ARBA"/>
</dbReference>
<evidence type="ECO:0000313" key="13">
    <source>
        <dbReference type="EMBL" id="KAE9606291.1"/>
    </source>
</evidence>
<feature type="active site" description="Charge relay system" evidence="8 9">
    <location>
        <position position="197"/>
    </location>
</feature>
<feature type="active site" description="Charge relay system" evidence="8 9">
    <location>
        <position position="137"/>
    </location>
</feature>
<accession>A0A6A4PXJ2</accession>
<comment type="caution">
    <text evidence="13">The sequence shown here is derived from an EMBL/GenBank/DDBJ whole genome shotgun (WGS) entry which is preliminary data.</text>
</comment>
<organism evidence="13 14">
    <name type="scientific">Lupinus albus</name>
    <name type="common">White lupine</name>
    <name type="synonym">Lupinus termis</name>
    <dbReference type="NCBI Taxonomy" id="3870"/>
    <lineage>
        <taxon>Eukaryota</taxon>
        <taxon>Viridiplantae</taxon>
        <taxon>Streptophyta</taxon>
        <taxon>Embryophyta</taxon>
        <taxon>Tracheophyta</taxon>
        <taxon>Spermatophyta</taxon>
        <taxon>Magnoliopsida</taxon>
        <taxon>eudicotyledons</taxon>
        <taxon>Gunneridae</taxon>
        <taxon>Pentapetalae</taxon>
        <taxon>rosids</taxon>
        <taxon>fabids</taxon>
        <taxon>Fabales</taxon>
        <taxon>Fabaceae</taxon>
        <taxon>Papilionoideae</taxon>
        <taxon>50 kb inversion clade</taxon>
        <taxon>genistoids sensu lato</taxon>
        <taxon>core genistoids</taxon>
        <taxon>Genisteae</taxon>
        <taxon>Lupinus</taxon>
    </lineage>
</organism>
<dbReference type="InterPro" id="IPR015500">
    <property type="entry name" value="Peptidase_S8_subtilisin-rel"/>
</dbReference>
<dbReference type="PROSITE" id="PS00138">
    <property type="entry name" value="SUBTILASE_SER"/>
    <property type="match status" value="1"/>
</dbReference>
<dbReference type="InterPro" id="IPR036852">
    <property type="entry name" value="Peptidase_S8/S53_dom_sf"/>
</dbReference>
<dbReference type="InterPro" id="IPR037045">
    <property type="entry name" value="S8pro/Inhibitor_I9_sf"/>
</dbReference>
<evidence type="ECO:0000256" key="9">
    <source>
        <dbReference type="PROSITE-ProRule" id="PRU01240"/>
    </source>
</evidence>
<dbReference type="PRINTS" id="PR00723">
    <property type="entry name" value="SUBTILISIN"/>
</dbReference>
<dbReference type="PROSITE" id="PS51892">
    <property type="entry name" value="SUBTILASE"/>
    <property type="match status" value="1"/>
</dbReference>
<dbReference type="Gene3D" id="3.40.50.200">
    <property type="entry name" value="Peptidase S8/S53 domain"/>
    <property type="match status" value="1"/>
</dbReference>
<keyword evidence="7 9" id="KW-0720">Serine protease</keyword>
<dbReference type="CDD" id="cd02120">
    <property type="entry name" value="PA_subtilisin_like"/>
    <property type="match status" value="1"/>
</dbReference>
<dbReference type="CDD" id="cd04852">
    <property type="entry name" value="Peptidases_S8_3"/>
    <property type="match status" value="1"/>
</dbReference>
<feature type="domain" description="Subtilisin-like protease fibronectin type-III" evidence="12">
    <location>
        <begin position="625"/>
        <end position="723"/>
    </location>
</feature>
<dbReference type="InterPro" id="IPR000209">
    <property type="entry name" value="Peptidase_S8/S53_dom"/>
</dbReference>
<keyword evidence="4 9" id="KW-0645">Protease</keyword>
<evidence type="ECO:0000256" key="8">
    <source>
        <dbReference type="PIRSR" id="PIRSR615500-1"/>
    </source>
</evidence>
<reference evidence="14" key="1">
    <citation type="journal article" date="2020" name="Nat. Commun.">
        <title>Genome sequence of the cluster root forming white lupin.</title>
        <authorList>
            <person name="Hufnagel B."/>
            <person name="Marques A."/>
            <person name="Soriano A."/>
            <person name="Marques L."/>
            <person name="Divol F."/>
            <person name="Doumas P."/>
            <person name="Sallet E."/>
            <person name="Mancinotti D."/>
            <person name="Carrere S."/>
            <person name="Marande W."/>
            <person name="Arribat S."/>
            <person name="Keller J."/>
            <person name="Huneau C."/>
            <person name="Blein T."/>
            <person name="Aime D."/>
            <person name="Laguerre M."/>
            <person name="Taylor J."/>
            <person name="Schubert V."/>
            <person name="Nelson M."/>
            <person name="Geu-Flores F."/>
            <person name="Crespi M."/>
            <person name="Gallardo-Guerrero K."/>
            <person name="Delaux P.-M."/>
            <person name="Salse J."/>
            <person name="Berges H."/>
            <person name="Guyot R."/>
            <person name="Gouzy J."/>
            <person name="Peret B."/>
        </authorList>
    </citation>
    <scope>NUCLEOTIDE SEQUENCE [LARGE SCALE GENOMIC DNA]</scope>
    <source>
        <strain evidence="14">cv. Amiga</strain>
    </source>
</reference>
<dbReference type="Pfam" id="PF17766">
    <property type="entry name" value="fn3_6"/>
    <property type="match status" value="1"/>
</dbReference>
<evidence type="ECO:0000256" key="5">
    <source>
        <dbReference type="ARBA" id="ARBA00022729"/>
    </source>
</evidence>
<dbReference type="OrthoDB" id="206201at2759"/>
<proteinExistence type="inferred from homology"/>
<dbReference type="Proteomes" id="UP000447434">
    <property type="component" value="Chromosome 10"/>
</dbReference>
<feature type="active site" description="Charge relay system" evidence="8 9">
    <location>
        <position position="519"/>
    </location>
</feature>
<keyword evidence="3" id="KW-0964">Secreted</keyword>
<dbReference type="Gene3D" id="2.60.40.2310">
    <property type="match status" value="1"/>
</dbReference>
<evidence type="ECO:0000256" key="4">
    <source>
        <dbReference type="ARBA" id="ARBA00022670"/>
    </source>
</evidence>
<dbReference type="Gene3D" id="3.50.30.30">
    <property type="match status" value="1"/>
</dbReference>
<dbReference type="Pfam" id="PF05922">
    <property type="entry name" value="Inhibitor_I9"/>
    <property type="match status" value="1"/>
</dbReference>
<dbReference type="InterPro" id="IPR010259">
    <property type="entry name" value="S8pro/Inhibitor_I9"/>
</dbReference>
<dbReference type="GO" id="GO:0005576">
    <property type="term" value="C:extracellular region"/>
    <property type="evidence" value="ECO:0007669"/>
    <property type="project" value="UniProtKB-SubCell"/>
</dbReference>
<evidence type="ECO:0000259" key="12">
    <source>
        <dbReference type="Pfam" id="PF17766"/>
    </source>
</evidence>
<dbReference type="GO" id="GO:0009609">
    <property type="term" value="P:response to symbiotic bacterium"/>
    <property type="evidence" value="ECO:0007669"/>
    <property type="project" value="UniProtKB-ARBA"/>
</dbReference>
<gene>
    <name evidence="13" type="ORF">Lalb_Chr10g0106341</name>
</gene>
<comment type="similarity">
    <text evidence="2 9">Belongs to the peptidase S8 family.</text>
</comment>